<reference evidence="1 2" key="1">
    <citation type="submission" date="2019-08" db="EMBL/GenBank/DDBJ databases">
        <authorList>
            <person name="Peeters C."/>
        </authorList>
    </citation>
    <scope>NUCLEOTIDE SEQUENCE [LARGE SCALE GENOMIC DNA]</scope>
    <source>
        <strain evidence="1 2">LMG 31118</strain>
    </source>
</reference>
<dbReference type="EMBL" id="CABPSQ010000014">
    <property type="protein sequence ID" value="VVE74760.1"/>
    <property type="molecule type" value="Genomic_DNA"/>
</dbReference>
<dbReference type="Proteomes" id="UP000414136">
    <property type="component" value="Unassembled WGS sequence"/>
</dbReference>
<proteinExistence type="predicted"/>
<keyword evidence="2" id="KW-1185">Reference proteome</keyword>
<evidence type="ECO:0000313" key="2">
    <source>
        <dbReference type="Proteomes" id="UP000414136"/>
    </source>
</evidence>
<name>A0A5E5ARN8_9BURK</name>
<gene>
    <name evidence="1" type="ORF">PCA31118_04837</name>
</gene>
<dbReference type="AlphaFoldDB" id="A0A5E5ARN8"/>
<organism evidence="1 2">
    <name type="scientific">Pandoraea captiosa</name>
    <dbReference type="NCBI Taxonomy" id="2508302"/>
    <lineage>
        <taxon>Bacteria</taxon>
        <taxon>Pseudomonadati</taxon>
        <taxon>Pseudomonadota</taxon>
        <taxon>Betaproteobacteria</taxon>
        <taxon>Burkholderiales</taxon>
        <taxon>Burkholderiaceae</taxon>
        <taxon>Pandoraea</taxon>
    </lineage>
</organism>
<protein>
    <submittedName>
        <fullName evidence="1">Uncharacterized protein</fullName>
    </submittedName>
</protein>
<sequence length="132" mass="13986">MLAALYNKFPKPCALLPGDFIEGGKAAVLDPDEFTGAGLMPDAEFFMDTVSWLEMSGFIAIKDRGQHYFSQCVLTAKGLVALNAFPASLQGDKSYGEQMRDAAKKGAKSVLSALTKEVISSAVGAAFTAITK</sequence>
<accession>A0A5E5ARN8</accession>
<evidence type="ECO:0000313" key="1">
    <source>
        <dbReference type="EMBL" id="VVE74760.1"/>
    </source>
</evidence>